<sequence>MHQKTILLLLAAAVLITGAGSQADSSEKCTCLPCGTPCPYSSPPPPEPEYYPPPPPEPEYYSPPPPSPPPPVPPAAPSQPCPPPPSPPAAPTTPSNPCCSPSTGATPYFGLVPPGQLYPQDPNFSPSMAYRRLEGRLQVFSAVFGLISLWW</sequence>
<proteinExistence type="predicted"/>
<feature type="compositionally biased region" description="Pro residues" evidence="1">
    <location>
        <begin position="42"/>
        <end position="91"/>
    </location>
</feature>
<evidence type="ECO:0000313" key="4">
    <source>
        <dbReference type="Proteomes" id="UP001412067"/>
    </source>
</evidence>
<comment type="caution">
    <text evidence="3">The sequence shown here is derived from an EMBL/GenBank/DDBJ whole genome shotgun (WGS) entry which is preliminary data.</text>
</comment>
<evidence type="ECO:0000256" key="1">
    <source>
        <dbReference type="SAM" id="MobiDB-lite"/>
    </source>
</evidence>
<organism evidence="3 4">
    <name type="scientific">Platanthera guangdongensis</name>
    <dbReference type="NCBI Taxonomy" id="2320717"/>
    <lineage>
        <taxon>Eukaryota</taxon>
        <taxon>Viridiplantae</taxon>
        <taxon>Streptophyta</taxon>
        <taxon>Embryophyta</taxon>
        <taxon>Tracheophyta</taxon>
        <taxon>Spermatophyta</taxon>
        <taxon>Magnoliopsida</taxon>
        <taxon>Liliopsida</taxon>
        <taxon>Asparagales</taxon>
        <taxon>Orchidaceae</taxon>
        <taxon>Orchidoideae</taxon>
        <taxon>Orchideae</taxon>
        <taxon>Orchidinae</taxon>
        <taxon>Platanthera</taxon>
    </lineage>
</organism>
<gene>
    <name evidence="3" type="ORF">KSP40_PGU009199</name>
</gene>
<feature type="region of interest" description="Disordered" evidence="1">
    <location>
        <begin position="42"/>
        <end position="98"/>
    </location>
</feature>
<keyword evidence="4" id="KW-1185">Reference proteome</keyword>
<reference evidence="3 4" key="1">
    <citation type="journal article" date="2022" name="Nat. Plants">
        <title>Genomes of leafy and leafless Platanthera orchids illuminate the evolution of mycoheterotrophy.</title>
        <authorList>
            <person name="Li M.H."/>
            <person name="Liu K.W."/>
            <person name="Li Z."/>
            <person name="Lu H.C."/>
            <person name="Ye Q.L."/>
            <person name="Zhang D."/>
            <person name="Wang J.Y."/>
            <person name="Li Y.F."/>
            <person name="Zhong Z.M."/>
            <person name="Liu X."/>
            <person name="Yu X."/>
            <person name="Liu D.K."/>
            <person name="Tu X.D."/>
            <person name="Liu B."/>
            <person name="Hao Y."/>
            <person name="Liao X.Y."/>
            <person name="Jiang Y.T."/>
            <person name="Sun W.H."/>
            <person name="Chen J."/>
            <person name="Chen Y.Q."/>
            <person name="Ai Y."/>
            <person name="Zhai J.W."/>
            <person name="Wu S.S."/>
            <person name="Zhou Z."/>
            <person name="Hsiao Y.Y."/>
            <person name="Wu W.L."/>
            <person name="Chen Y.Y."/>
            <person name="Lin Y.F."/>
            <person name="Hsu J.L."/>
            <person name="Li C.Y."/>
            <person name="Wang Z.W."/>
            <person name="Zhao X."/>
            <person name="Zhong W.Y."/>
            <person name="Ma X.K."/>
            <person name="Ma L."/>
            <person name="Huang J."/>
            <person name="Chen G.Z."/>
            <person name="Huang M.Z."/>
            <person name="Huang L."/>
            <person name="Peng D.H."/>
            <person name="Luo Y.B."/>
            <person name="Zou S.Q."/>
            <person name="Chen S.P."/>
            <person name="Lan S."/>
            <person name="Tsai W.C."/>
            <person name="Van de Peer Y."/>
            <person name="Liu Z.J."/>
        </authorList>
    </citation>
    <scope>NUCLEOTIDE SEQUENCE [LARGE SCALE GENOMIC DNA]</scope>
    <source>
        <strain evidence="3">Lor288</strain>
    </source>
</reference>
<evidence type="ECO:0000313" key="3">
    <source>
        <dbReference type="EMBL" id="KAK8940183.1"/>
    </source>
</evidence>
<accession>A0ABR2LHA8</accession>
<name>A0ABR2LHA8_9ASPA</name>
<feature type="signal peptide" evidence="2">
    <location>
        <begin position="1"/>
        <end position="21"/>
    </location>
</feature>
<dbReference type="Proteomes" id="UP001412067">
    <property type="component" value="Unassembled WGS sequence"/>
</dbReference>
<keyword evidence="2" id="KW-0732">Signal</keyword>
<evidence type="ECO:0000256" key="2">
    <source>
        <dbReference type="SAM" id="SignalP"/>
    </source>
</evidence>
<protein>
    <submittedName>
        <fullName evidence="3">Uncharacterized protein</fullName>
    </submittedName>
</protein>
<feature type="chain" id="PRO_5047326329" evidence="2">
    <location>
        <begin position="22"/>
        <end position="151"/>
    </location>
</feature>
<dbReference type="EMBL" id="JBBWWR010000020">
    <property type="protein sequence ID" value="KAK8940183.1"/>
    <property type="molecule type" value="Genomic_DNA"/>
</dbReference>